<gene>
    <name evidence="2" type="ORF">FYJ83_02085</name>
</gene>
<keyword evidence="1" id="KW-0472">Membrane</keyword>
<evidence type="ECO:0000313" key="2">
    <source>
        <dbReference type="EMBL" id="MSU00257.1"/>
    </source>
</evidence>
<dbReference type="RefSeq" id="WP_154438619.1">
    <property type="nucleotide sequence ID" value="NZ_JAHLPJ010000001.1"/>
</dbReference>
<comment type="caution">
    <text evidence="2">The sequence shown here is derived from an EMBL/GenBank/DDBJ whole genome shotgun (WGS) entry which is preliminary data.</text>
</comment>
<sequence>MKKRKPLYIFLMVLFILFIDFNLEYTINYMKHLFQIKSEFSTLLYNYNSFSEELPIINNNHHNIKVDLIEKNKAISDIEYLLSLLKYGYAGYEFFGGDNTFDIAKKNMIWSIKEIIGNNISREAFLNIILSELNFIQDSHFAVDNHTLCTYTKYFSTNKISFLRDNKGLYTSIDNKRYYLKRINNETP</sequence>
<organism evidence="2 3">
    <name type="scientific">Tissierella pigra</name>
    <dbReference type="NCBI Taxonomy" id="2607614"/>
    <lineage>
        <taxon>Bacteria</taxon>
        <taxon>Bacillati</taxon>
        <taxon>Bacillota</taxon>
        <taxon>Tissierellia</taxon>
        <taxon>Tissierellales</taxon>
        <taxon>Tissierellaceae</taxon>
        <taxon>Tissierella</taxon>
    </lineage>
</organism>
<evidence type="ECO:0000313" key="3">
    <source>
        <dbReference type="Proteomes" id="UP000469523"/>
    </source>
</evidence>
<dbReference type="Proteomes" id="UP000469523">
    <property type="component" value="Unassembled WGS sequence"/>
</dbReference>
<reference evidence="2 3" key="1">
    <citation type="submission" date="2019-09" db="EMBL/GenBank/DDBJ databases">
        <title>In-depth cultivation of the pig gut microbiome towards novel bacterial diversity and tailored functional studies.</title>
        <authorList>
            <person name="Wylensek D."/>
            <person name="Hitch T.C.A."/>
            <person name="Clavel T."/>
        </authorList>
    </citation>
    <scope>NUCLEOTIDE SEQUENCE [LARGE SCALE GENOMIC DNA]</scope>
    <source>
        <strain evidence="2 3">WCA3-693-APC-4?</strain>
    </source>
</reference>
<name>A0A6N7XR76_9FIRM</name>
<protein>
    <submittedName>
        <fullName evidence="2">Uncharacterized protein</fullName>
    </submittedName>
</protein>
<proteinExistence type="predicted"/>
<dbReference type="AlphaFoldDB" id="A0A6N7XR76"/>
<dbReference type="EMBL" id="VUNQ01000003">
    <property type="protein sequence ID" value="MSU00257.1"/>
    <property type="molecule type" value="Genomic_DNA"/>
</dbReference>
<evidence type="ECO:0000256" key="1">
    <source>
        <dbReference type="SAM" id="Phobius"/>
    </source>
</evidence>
<keyword evidence="1" id="KW-1133">Transmembrane helix</keyword>
<keyword evidence="3" id="KW-1185">Reference proteome</keyword>
<keyword evidence="1" id="KW-0812">Transmembrane</keyword>
<feature type="transmembrane region" description="Helical" evidence="1">
    <location>
        <begin position="7"/>
        <end position="27"/>
    </location>
</feature>
<accession>A0A6N7XR76</accession>